<dbReference type="GO" id="GO:0005216">
    <property type="term" value="F:monoatomic ion channel activity"/>
    <property type="evidence" value="ECO:0007669"/>
    <property type="project" value="InterPro"/>
</dbReference>
<dbReference type="GO" id="GO:0098703">
    <property type="term" value="P:calcium ion import across plasma membrane"/>
    <property type="evidence" value="ECO:0007669"/>
    <property type="project" value="TreeGrafter"/>
</dbReference>
<feature type="region of interest" description="Disordered" evidence="6">
    <location>
        <begin position="1"/>
        <end position="21"/>
    </location>
</feature>
<evidence type="ECO:0000256" key="5">
    <source>
        <dbReference type="ARBA" id="ARBA00023136"/>
    </source>
</evidence>
<accession>A0A7S1ZXU2</accession>
<evidence type="ECO:0000256" key="3">
    <source>
        <dbReference type="ARBA" id="ARBA00022737"/>
    </source>
</evidence>
<feature type="transmembrane region" description="Helical" evidence="7">
    <location>
        <begin position="676"/>
        <end position="699"/>
    </location>
</feature>
<feature type="transmembrane region" description="Helical" evidence="7">
    <location>
        <begin position="640"/>
        <end position="664"/>
    </location>
</feature>
<evidence type="ECO:0000256" key="1">
    <source>
        <dbReference type="ARBA" id="ARBA00004141"/>
    </source>
</evidence>
<name>A0A7S1ZXU2_9STRA</name>
<evidence type="ECO:0000256" key="4">
    <source>
        <dbReference type="ARBA" id="ARBA00022989"/>
    </source>
</evidence>
<dbReference type="PANTHER" id="PTHR10582:SF2">
    <property type="entry name" value="INACTIVE"/>
    <property type="match status" value="1"/>
</dbReference>
<comment type="subcellular location">
    <subcellularLocation>
        <location evidence="1">Membrane</location>
        <topology evidence="1">Multi-pass membrane protein</topology>
    </subcellularLocation>
</comment>
<dbReference type="Pfam" id="PF00520">
    <property type="entry name" value="Ion_trans"/>
    <property type="match status" value="1"/>
</dbReference>
<evidence type="ECO:0000313" key="9">
    <source>
        <dbReference type="EMBL" id="CAD9352138.1"/>
    </source>
</evidence>
<keyword evidence="2 7" id="KW-0812">Transmembrane</keyword>
<keyword evidence="4 7" id="KW-1133">Transmembrane helix</keyword>
<feature type="transmembrane region" description="Helical" evidence="7">
    <location>
        <begin position="453"/>
        <end position="476"/>
    </location>
</feature>
<dbReference type="GO" id="GO:0005886">
    <property type="term" value="C:plasma membrane"/>
    <property type="evidence" value="ECO:0007669"/>
    <property type="project" value="TreeGrafter"/>
</dbReference>
<gene>
    <name evidence="9" type="ORF">DBRI1063_LOCUS22295</name>
</gene>
<feature type="transmembrane region" description="Helical" evidence="7">
    <location>
        <begin position="426"/>
        <end position="447"/>
    </location>
</feature>
<reference evidence="9" key="1">
    <citation type="submission" date="2021-01" db="EMBL/GenBank/DDBJ databases">
        <authorList>
            <person name="Corre E."/>
            <person name="Pelletier E."/>
            <person name="Niang G."/>
            <person name="Scheremetjew M."/>
            <person name="Finn R."/>
            <person name="Kale V."/>
            <person name="Holt S."/>
            <person name="Cochrane G."/>
            <person name="Meng A."/>
            <person name="Brown T."/>
            <person name="Cohen L."/>
        </authorList>
    </citation>
    <scope>NUCLEOTIDE SEQUENCE</scope>
    <source>
        <strain evidence="9">Pop2</strain>
    </source>
</reference>
<feature type="domain" description="Ion transport" evidence="8">
    <location>
        <begin position="366"/>
        <end position="595"/>
    </location>
</feature>
<evidence type="ECO:0000256" key="2">
    <source>
        <dbReference type="ARBA" id="ARBA00022692"/>
    </source>
</evidence>
<feature type="transmembrane region" description="Helical" evidence="7">
    <location>
        <begin position="497"/>
        <end position="518"/>
    </location>
</feature>
<sequence>MNEEVSEGSKQLENNNGSDFSTIDVQEHASADVAIIERLVNEDDIDNLNSQVDRDIFVLHHWVHSSHDVIVNKSSWWEKLPLHGVKHSSEGTRSSKSLTASSNTLSLPLVKINSVVETSFQNLDACLLEAKNKTADDKDGAADGEERVQAIIDRVAQIPSLMKTILLIDKNIDRKRILSYKIAKRIMLSPFSVLPDTQLPEIKTSTIMSQAKTRDLFSSAEEEDEEDYFPESLSQKGPFEKSWLVRMIETEYEPIKKRAVDYLELLSDLTVLDYILDEDVSPKAADNDLFLQSQENTFSEVEKLKHLIPAMILLEDSEQERVALTPVIQRVLDNSIIRPFGITILFCDFILHLFIAFGWRSISFAILEDTITNTNGKFEASDNHLERFLESMFYISTVYFIWRLIGEVFSTSIISWKILRANFYTFWTLVDLVSIILASIVSLNIFLDEERIYAPHWFGFFAVVTGFLWLKLLSFLKVMNPTLATLVLAISQILKDVLLLLLILAVSMIAFADMFYLLSKSDVTTCPPDQDPQDANPYCSPIRYLDMFVQILGQFDYGSFLDHPLTIGLFIIMTLFGAVIFLNILIAVVSDSYSTSCQKSTRLFGRARLLTVAKINALEEIMQPKYCNRKDTQLVRVAKLLFKLLSLGCCSFAMFLFTRLLIFINGNNPSSAGAVFASFLLFLFYIGTLLLTSILIIGWGQNRKFPKCKILNGNIFVTWIFFRPMVFIVYVVIGQVSIIPFHKNENHEEKIDEWSEKMKQIDSTMRESIERTESHLSEVIDSLNTRVKGYEEESAREIGDLKESLASQNRQIIQQRVLLENILEKMTVVEQARNKPFFQT</sequence>
<feature type="transmembrane region" description="Helical" evidence="7">
    <location>
        <begin position="567"/>
        <end position="589"/>
    </location>
</feature>
<proteinExistence type="predicted"/>
<keyword evidence="3" id="KW-0677">Repeat</keyword>
<protein>
    <recommendedName>
        <fullName evidence="8">Ion transport domain-containing protein</fullName>
    </recommendedName>
</protein>
<dbReference type="AlphaFoldDB" id="A0A7S1ZXU2"/>
<evidence type="ECO:0000259" key="8">
    <source>
        <dbReference type="Pfam" id="PF00520"/>
    </source>
</evidence>
<feature type="transmembrane region" description="Helical" evidence="7">
    <location>
        <begin position="340"/>
        <end position="359"/>
    </location>
</feature>
<dbReference type="EMBL" id="HBGN01034673">
    <property type="protein sequence ID" value="CAD9352138.1"/>
    <property type="molecule type" value="Transcribed_RNA"/>
</dbReference>
<evidence type="ECO:0000256" key="6">
    <source>
        <dbReference type="SAM" id="MobiDB-lite"/>
    </source>
</evidence>
<dbReference type="PANTHER" id="PTHR10582">
    <property type="entry name" value="TRANSIENT RECEPTOR POTENTIAL ION CHANNEL PROTEIN"/>
    <property type="match status" value="1"/>
</dbReference>
<organism evidence="9">
    <name type="scientific">Ditylum brightwellii</name>
    <dbReference type="NCBI Taxonomy" id="49249"/>
    <lineage>
        <taxon>Eukaryota</taxon>
        <taxon>Sar</taxon>
        <taxon>Stramenopiles</taxon>
        <taxon>Ochrophyta</taxon>
        <taxon>Bacillariophyta</taxon>
        <taxon>Mediophyceae</taxon>
        <taxon>Lithodesmiophycidae</taxon>
        <taxon>Lithodesmiales</taxon>
        <taxon>Lithodesmiaceae</taxon>
        <taxon>Ditylum</taxon>
    </lineage>
</organism>
<feature type="compositionally biased region" description="Polar residues" evidence="6">
    <location>
        <begin position="8"/>
        <end position="21"/>
    </location>
</feature>
<evidence type="ECO:0000256" key="7">
    <source>
        <dbReference type="SAM" id="Phobius"/>
    </source>
</evidence>
<feature type="transmembrane region" description="Helical" evidence="7">
    <location>
        <begin position="711"/>
        <end position="733"/>
    </location>
</feature>
<dbReference type="InterPro" id="IPR005821">
    <property type="entry name" value="Ion_trans_dom"/>
</dbReference>
<keyword evidence="5 7" id="KW-0472">Membrane</keyword>
<dbReference type="InterPro" id="IPR024862">
    <property type="entry name" value="TRPV"/>
</dbReference>